<organism evidence="8">
    <name type="scientific">Ananas comosus var. bracteatus</name>
    <name type="common">red pineapple</name>
    <dbReference type="NCBI Taxonomy" id="296719"/>
    <lineage>
        <taxon>Eukaryota</taxon>
        <taxon>Viridiplantae</taxon>
        <taxon>Streptophyta</taxon>
        <taxon>Embryophyta</taxon>
        <taxon>Tracheophyta</taxon>
        <taxon>Spermatophyta</taxon>
        <taxon>Magnoliopsida</taxon>
        <taxon>Liliopsida</taxon>
        <taxon>Poales</taxon>
        <taxon>Bromeliaceae</taxon>
        <taxon>Bromelioideae</taxon>
        <taxon>Ananas</taxon>
    </lineage>
</organism>
<keyword evidence="5" id="KW-0677">Repeat</keyword>
<dbReference type="Pfam" id="PF07731">
    <property type="entry name" value="Cu-oxidase_2"/>
    <property type="match status" value="2"/>
</dbReference>
<dbReference type="InterPro" id="IPR008972">
    <property type="entry name" value="Cupredoxin"/>
</dbReference>
<dbReference type="InterPro" id="IPR002355">
    <property type="entry name" value="Cu_oxidase_Cu_BS"/>
</dbReference>
<dbReference type="PROSITE" id="PS00080">
    <property type="entry name" value="MULTICOPPER_OXIDASE2"/>
    <property type="match status" value="1"/>
</dbReference>
<dbReference type="PANTHER" id="PTHR11709:SF9">
    <property type="entry name" value="LACCASE-7"/>
    <property type="match status" value="1"/>
</dbReference>
<reference evidence="8" key="1">
    <citation type="submission" date="2020-07" db="EMBL/GenBank/DDBJ databases">
        <authorList>
            <person name="Lin J."/>
        </authorList>
    </citation>
    <scope>NUCLEOTIDE SEQUENCE</scope>
</reference>
<dbReference type="InterPro" id="IPR045087">
    <property type="entry name" value="Cu-oxidase_fam"/>
</dbReference>
<comment type="similarity">
    <text evidence="2">Belongs to the multicopper oxidase family.</text>
</comment>
<protein>
    <recommendedName>
        <fullName evidence="7">Plastocyanin-like domain-containing protein</fullName>
    </recommendedName>
</protein>
<proteinExistence type="inferred from homology"/>
<dbReference type="GO" id="GO:0005507">
    <property type="term" value="F:copper ion binding"/>
    <property type="evidence" value="ECO:0007669"/>
    <property type="project" value="InterPro"/>
</dbReference>
<evidence type="ECO:0000256" key="2">
    <source>
        <dbReference type="ARBA" id="ARBA00010609"/>
    </source>
</evidence>
<sequence length="191" mass="21200">MFVTVGFNLLPCAQDQTRCGPVALAASMNSIVFQFPKRVSLLEAHFEGIPGIYTSNFPKNPPVIFDYTKGGNPFQASKGTELKKIRYNDVVEVVLQNTAIVGFENHPIHLHGFNFFVLAQGAGNYDPRVWFMHCHMDSHLPLGLAMAFEVENGNTPDSILPPPPPDYPNVLSSYDCKFNSVVRLKCSCTHN</sequence>
<evidence type="ECO:0000256" key="5">
    <source>
        <dbReference type="ARBA" id="ARBA00022737"/>
    </source>
</evidence>
<dbReference type="Gene3D" id="2.60.40.420">
    <property type="entry name" value="Cupredoxins - blue copper proteins"/>
    <property type="match status" value="2"/>
</dbReference>
<evidence type="ECO:0000256" key="1">
    <source>
        <dbReference type="ARBA" id="ARBA00004613"/>
    </source>
</evidence>
<name>A0A6V7QU50_ANACO</name>
<dbReference type="InterPro" id="IPR011706">
    <property type="entry name" value="Cu-oxidase_C"/>
</dbReference>
<accession>A0A6V7QU50</accession>
<comment type="subcellular location">
    <subcellularLocation>
        <location evidence="1">Secreted</location>
    </subcellularLocation>
</comment>
<evidence type="ECO:0000256" key="6">
    <source>
        <dbReference type="ARBA" id="ARBA00023008"/>
    </source>
</evidence>
<feature type="domain" description="Plastocyanin-like" evidence="7">
    <location>
        <begin position="57"/>
        <end position="124"/>
    </location>
</feature>
<keyword evidence="4" id="KW-0479">Metal-binding</keyword>
<dbReference type="AlphaFoldDB" id="A0A6V7QU50"/>
<dbReference type="SUPFAM" id="SSF49503">
    <property type="entry name" value="Cupredoxins"/>
    <property type="match status" value="1"/>
</dbReference>
<gene>
    <name evidence="8" type="ORF">CB5_LOCUS29689</name>
</gene>
<evidence type="ECO:0000256" key="3">
    <source>
        <dbReference type="ARBA" id="ARBA00022525"/>
    </source>
</evidence>
<evidence type="ECO:0000313" key="8">
    <source>
        <dbReference type="EMBL" id="CAD1846478.1"/>
    </source>
</evidence>
<keyword evidence="3" id="KW-0964">Secreted</keyword>
<keyword evidence="6" id="KW-0186">Copper</keyword>
<feature type="domain" description="Plastocyanin-like" evidence="7">
    <location>
        <begin position="126"/>
        <end position="153"/>
    </location>
</feature>
<dbReference type="GO" id="GO:0005576">
    <property type="term" value="C:extracellular region"/>
    <property type="evidence" value="ECO:0007669"/>
    <property type="project" value="UniProtKB-SubCell"/>
</dbReference>
<evidence type="ECO:0000256" key="4">
    <source>
        <dbReference type="ARBA" id="ARBA00022723"/>
    </source>
</evidence>
<dbReference type="PANTHER" id="PTHR11709">
    <property type="entry name" value="MULTI-COPPER OXIDASE"/>
    <property type="match status" value="1"/>
</dbReference>
<dbReference type="EMBL" id="CAJEUB010000017">
    <property type="protein sequence ID" value="CAD1846478.1"/>
    <property type="molecule type" value="Genomic_DNA"/>
</dbReference>
<evidence type="ECO:0000259" key="7">
    <source>
        <dbReference type="Pfam" id="PF07731"/>
    </source>
</evidence>
<dbReference type="GO" id="GO:0016491">
    <property type="term" value="F:oxidoreductase activity"/>
    <property type="evidence" value="ECO:0007669"/>
    <property type="project" value="InterPro"/>
</dbReference>